<comment type="caution">
    <text evidence="2">The sequence shown here is derived from an EMBL/GenBank/DDBJ whole genome shotgun (WGS) entry which is preliminary data.</text>
</comment>
<reference evidence="2 3" key="1">
    <citation type="submission" date="2015-01" db="EMBL/GenBank/DDBJ databases">
        <title>Lifestyle Evolution in Cyanobacterial Symbionts of Sponges.</title>
        <authorList>
            <person name="Burgsdorf I."/>
            <person name="Slaby B.M."/>
            <person name="Handley K.M."/>
            <person name="Haber M."/>
            <person name="Blom J."/>
            <person name="Marshall C.W."/>
            <person name="Gilbert J.A."/>
            <person name="Hentschel U."/>
            <person name="Steindler L."/>
        </authorList>
    </citation>
    <scope>NUCLEOTIDE SEQUENCE [LARGE SCALE GENOMIC DNA]</scope>
    <source>
        <strain evidence="2">142</strain>
    </source>
</reference>
<protein>
    <recommendedName>
        <fullName evidence="4">DUF721 domain-containing protein</fullName>
    </recommendedName>
</protein>
<dbReference type="Pfam" id="PF05258">
    <property type="entry name" value="DciA"/>
    <property type="match status" value="1"/>
</dbReference>
<sequence length="178" mass="20008">MKASILQASGPGDGVRPARILSPPRRAAPQTLDHCLQTLQQHWTSPIARLSRQWSRWAGPTLAAHSRPLSLHGRTLTVAVAEPHWLQAVQYSRHQLLGRLQAAGFAITDLRLQQRPPQPLAGLDQQQQQQSWDQHPSRGQRGKDICRRCNTPTPQGELQRWGHCCFCQRESLPPPRLG</sequence>
<accession>A0A6N3X423</accession>
<gene>
    <name evidence="2" type="ORF">TH68_06780</name>
</gene>
<dbReference type="EMBL" id="JXUO01000228">
    <property type="protein sequence ID" value="KKZ13515.1"/>
    <property type="molecule type" value="Genomic_DNA"/>
</dbReference>
<dbReference type="Proteomes" id="UP000035054">
    <property type="component" value="Unassembled WGS sequence"/>
</dbReference>
<evidence type="ECO:0000256" key="1">
    <source>
        <dbReference type="SAM" id="MobiDB-lite"/>
    </source>
</evidence>
<evidence type="ECO:0000313" key="2">
    <source>
        <dbReference type="EMBL" id="KKZ13515.1"/>
    </source>
</evidence>
<dbReference type="InterPro" id="IPR007922">
    <property type="entry name" value="DciA-like"/>
</dbReference>
<evidence type="ECO:0000313" key="3">
    <source>
        <dbReference type="Proteomes" id="UP000035054"/>
    </source>
</evidence>
<proteinExistence type="predicted"/>
<feature type="region of interest" description="Disordered" evidence="1">
    <location>
        <begin position="120"/>
        <end position="144"/>
    </location>
</feature>
<evidence type="ECO:0008006" key="4">
    <source>
        <dbReference type="Google" id="ProtNLM"/>
    </source>
</evidence>
<organism evidence="2 3">
    <name type="scientific">Candidatus Synechococcus spongiarum 142</name>
    <dbReference type="NCBI Taxonomy" id="1608213"/>
    <lineage>
        <taxon>Bacteria</taxon>
        <taxon>Bacillati</taxon>
        <taxon>Cyanobacteriota</taxon>
        <taxon>Cyanophyceae</taxon>
        <taxon>Synechococcales</taxon>
        <taxon>Synechococcaceae</taxon>
        <taxon>Synechococcus</taxon>
    </lineage>
</organism>
<dbReference type="AlphaFoldDB" id="A0A6N3X423"/>
<name>A0A6N3X423_9SYNE</name>